<gene>
    <name evidence="2" type="ORF">ABIF63_003178</name>
</gene>
<evidence type="ECO:0000313" key="3">
    <source>
        <dbReference type="Proteomes" id="UP001549291"/>
    </source>
</evidence>
<keyword evidence="3" id="KW-1185">Reference proteome</keyword>
<dbReference type="EMBL" id="JBEPTQ010000002">
    <property type="protein sequence ID" value="MET4719072.1"/>
    <property type="molecule type" value="Genomic_DNA"/>
</dbReference>
<evidence type="ECO:0000313" key="2">
    <source>
        <dbReference type="EMBL" id="MET4719072.1"/>
    </source>
</evidence>
<evidence type="ECO:0008006" key="4">
    <source>
        <dbReference type="Google" id="ProtNLM"/>
    </source>
</evidence>
<dbReference type="Pfam" id="PF11769">
    <property type="entry name" value="DUF3313"/>
    <property type="match status" value="1"/>
</dbReference>
<dbReference type="Proteomes" id="UP001549291">
    <property type="component" value="Unassembled WGS sequence"/>
</dbReference>
<feature type="region of interest" description="Disordered" evidence="1">
    <location>
        <begin position="263"/>
        <end position="295"/>
    </location>
</feature>
<proteinExistence type="predicted"/>
<comment type="caution">
    <text evidence="2">The sequence shown here is derived from an EMBL/GenBank/DDBJ whole genome shotgun (WGS) entry which is preliminary data.</text>
</comment>
<reference evidence="2 3" key="1">
    <citation type="submission" date="2024-06" db="EMBL/GenBank/DDBJ databases">
        <title>Genomic Encyclopedia of Type Strains, Phase V (KMG-V): Genome sequencing to study the core and pangenomes of soil and plant-associated prokaryotes.</title>
        <authorList>
            <person name="Whitman W."/>
        </authorList>
    </citation>
    <scope>NUCLEOTIDE SEQUENCE [LARGE SCALE GENOMIC DNA]</scope>
    <source>
        <strain evidence="2 3">USDA 160</strain>
    </source>
</reference>
<dbReference type="PROSITE" id="PS51257">
    <property type="entry name" value="PROKAR_LIPOPROTEIN"/>
    <property type="match status" value="1"/>
</dbReference>
<protein>
    <recommendedName>
        <fullName evidence="4">DUF3313 domain-containing protein</fullName>
    </recommendedName>
</protein>
<organism evidence="2 3">
    <name type="scientific">Bradyrhizobium japonicum</name>
    <dbReference type="NCBI Taxonomy" id="375"/>
    <lineage>
        <taxon>Bacteria</taxon>
        <taxon>Pseudomonadati</taxon>
        <taxon>Pseudomonadota</taxon>
        <taxon>Alphaproteobacteria</taxon>
        <taxon>Hyphomicrobiales</taxon>
        <taxon>Nitrobacteraceae</taxon>
        <taxon>Bradyrhizobium</taxon>
    </lineage>
</organism>
<name>A0ABV2RQ41_BRAJP</name>
<accession>A0ABV2RQ41</accession>
<sequence length="295" mass="30591">MRFPRTALMGAALALGGCATAPLEQAGSLRSYDRMLEANGLVTRSKIRVNKQDVLAAKTIRIASTVFPARTDVVLTEKERRLVANAISRELCLRLSERFRVVSSDDDADLTVQATVTHAAPTSPTASGASKALSIAKTVALPGVPVPVPRLPVGLGSLSVEAEARDFAGFQKAAMVWARGANSITNSPRVANEGDAYDLAADFGTDFAKLVTTGESPFGGIPALPPMDSIPVRLGGAPKYVACEAFGRFPGITGFAGQGLGLPPAWTDSGAKESPASNPVPPPVPGANSEQALTQ</sequence>
<dbReference type="InterPro" id="IPR021747">
    <property type="entry name" value="DUF3313"/>
</dbReference>
<evidence type="ECO:0000256" key="1">
    <source>
        <dbReference type="SAM" id="MobiDB-lite"/>
    </source>
</evidence>